<reference evidence="8 9" key="1">
    <citation type="submission" date="2015-09" db="EMBL/GenBank/DDBJ databases">
        <title>Host preference determinants of Valsa canker pathogens revealed by comparative genomics.</title>
        <authorList>
            <person name="Yin Z."/>
            <person name="Huang L."/>
        </authorList>
    </citation>
    <scope>NUCLEOTIDE SEQUENCE [LARGE SCALE GENOMIC DNA]</scope>
    <source>
        <strain evidence="8 9">YSFL</strain>
    </source>
</reference>
<comment type="cofactor">
    <cofactor evidence="1 5">
        <name>heme</name>
        <dbReference type="ChEBI" id="CHEBI:30413"/>
    </cofactor>
</comment>
<dbReference type="PANTHER" id="PTHR24305">
    <property type="entry name" value="CYTOCHROME P450"/>
    <property type="match status" value="1"/>
</dbReference>
<evidence type="ECO:0008006" key="10">
    <source>
        <dbReference type="Google" id="ProtNLM"/>
    </source>
</evidence>
<keyword evidence="7" id="KW-0812">Transmembrane</keyword>
<dbReference type="PANTHER" id="PTHR24305:SF147">
    <property type="entry name" value="P450, PUTATIVE (EUROFUNG)-RELATED"/>
    <property type="match status" value="1"/>
</dbReference>
<dbReference type="Pfam" id="PF00067">
    <property type="entry name" value="p450"/>
    <property type="match status" value="1"/>
</dbReference>
<evidence type="ECO:0000313" key="8">
    <source>
        <dbReference type="EMBL" id="ROW05408.1"/>
    </source>
</evidence>
<comment type="similarity">
    <text evidence="6">Belongs to the cytochrome P450 family.</text>
</comment>
<dbReference type="InterPro" id="IPR002401">
    <property type="entry name" value="Cyt_P450_E_grp-I"/>
</dbReference>
<dbReference type="EMBL" id="LJZO01000001">
    <property type="protein sequence ID" value="ROW05408.1"/>
    <property type="molecule type" value="Genomic_DNA"/>
</dbReference>
<keyword evidence="7" id="KW-0472">Membrane</keyword>
<keyword evidence="2 5" id="KW-0349">Heme</keyword>
<evidence type="ECO:0000256" key="4">
    <source>
        <dbReference type="ARBA" id="ARBA00023004"/>
    </source>
</evidence>
<gene>
    <name evidence="8" type="ORF">VSDG_00569</name>
</gene>
<dbReference type="Gene3D" id="1.10.630.10">
    <property type="entry name" value="Cytochrome P450"/>
    <property type="match status" value="1"/>
</dbReference>
<keyword evidence="9" id="KW-1185">Reference proteome</keyword>
<proteinExistence type="inferred from homology"/>
<organism evidence="8 9">
    <name type="scientific">Cytospora chrysosperma</name>
    <name type="common">Cytospora canker fungus</name>
    <name type="synonym">Sphaeria chrysosperma</name>
    <dbReference type="NCBI Taxonomy" id="252740"/>
    <lineage>
        <taxon>Eukaryota</taxon>
        <taxon>Fungi</taxon>
        <taxon>Dikarya</taxon>
        <taxon>Ascomycota</taxon>
        <taxon>Pezizomycotina</taxon>
        <taxon>Sordariomycetes</taxon>
        <taxon>Sordariomycetidae</taxon>
        <taxon>Diaporthales</taxon>
        <taxon>Cytosporaceae</taxon>
        <taxon>Cytospora</taxon>
    </lineage>
</organism>
<dbReference type="InterPro" id="IPR017972">
    <property type="entry name" value="Cyt_P450_CS"/>
</dbReference>
<dbReference type="InterPro" id="IPR036396">
    <property type="entry name" value="Cyt_P450_sf"/>
</dbReference>
<keyword evidence="7" id="KW-1133">Transmembrane helix</keyword>
<protein>
    <recommendedName>
        <fullName evidence="10">Trichodiene oxygenase</fullName>
    </recommendedName>
</protein>
<feature type="transmembrane region" description="Helical" evidence="7">
    <location>
        <begin position="23"/>
        <end position="42"/>
    </location>
</feature>
<dbReference type="GO" id="GO:0020037">
    <property type="term" value="F:heme binding"/>
    <property type="evidence" value="ECO:0007669"/>
    <property type="project" value="InterPro"/>
</dbReference>
<dbReference type="OrthoDB" id="3945418at2759"/>
<dbReference type="GO" id="GO:0005506">
    <property type="term" value="F:iron ion binding"/>
    <property type="evidence" value="ECO:0007669"/>
    <property type="project" value="InterPro"/>
</dbReference>
<evidence type="ECO:0000313" key="9">
    <source>
        <dbReference type="Proteomes" id="UP000284375"/>
    </source>
</evidence>
<keyword evidence="4 5" id="KW-0408">Iron</keyword>
<evidence type="ECO:0000256" key="1">
    <source>
        <dbReference type="ARBA" id="ARBA00001971"/>
    </source>
</evidence>
<comment type="caution">
    <text evidence="8">The sequence shown here is derived from an EMBL/GenBank/DDBJ whole genome shotgun (WGS) entry which is preliminary data.</text>
</comment>
<sequence>MASPVDFASGIDGLKAAINMTNVAHILFLWILYHVLVALYNISPLHPLSHIPGPRLAAMTIAYEAYFDLIKVGRYSWEIKKMHEEYGPIVRINPFEIHCNDPSFIDEIYAAGGRKRNKSAHTLRFMTYPLTVTALGTADHDLHRVRRAPMGKHFSRQQMLRLEPDIHRTLRKFCDRLLDHGERHPEPFDITMAYSCFTSDVISEYSFGEPLGYLDQDGWEPNWRQPLYAFLNTTFVFRFVPLFRHLAAVGNIFARRGWMGPDVQLLMHTLVVRIPAMIKKVRADADAGIVRKREAVFVDMFKSETLPESEKTIPRFSGEGMTLMNAGTETSSWTLSVITYHVLSKPEALSRLTAELTDAGLDADTLSWSALEKLPYISGVIMEGLRLSYGVSSRSPRTAPEEDLVYQGEIKGKGKVEYFIPRGWAMGCSAAVMHHNEDMFPDSYMFKPERWFDEQGNKRKDLEKCLLSFSRGSRQCLGMSLAYCELYLAVAVMALKIFPRMTLFETTEEDVKYDYDLFVPMTKEDSKGVRVLVS</sequence>
<dbReference type="PRINTS" id="PR00463">
    <property type="entry name" value="EP450I"/>
</dbReference>
<evidence type="ECO:0000256" key="5">
    <source>
        <dbReference type="PIRSR" id="PIRSR602401-1"/>
    </source>
</evidence>
<dbReference type="PRINTS" id="PR00385">
    <property type="entry name" value="P450"/>
</dbReference>
<feature type="binding site" description="axial binding residue" evidence="5">
    <location>
        <position position="476"/>
    </location>
    <ligand>
        <name>heme</name>
        <dbReference type="ChEBI" id="CHEBI:30413"/>
    </ligand>
    <ligandPart>
        <name>Fe</name>
        <dbReference type="ChEBI" id="CHEBI:18248"/>
    </ligandPart>
</feature>
<dbReference type="InterPro" id="IPR050121">
    <property type="entry name" value="Cytochrome_P450_monoxygenase"/>
</dbReference>
<keyword evidence="6" id="KW-0560">Oxidoreductase</keyword>
<dbReference type="GO" id="GO:0004497">
    <property type="term" value="F:monooxygenase activity"/>
    <property type="evidence" value="ECO:0007669"/>
    <property type="project" value="UniProtKB-KW"/>
</dbReference>
<dbReference type="InterPro" id="IPR001128">
    <property type="entry name" value="Cyt_P450"/>
</dbReference>
<evidence type="ECO:0000256" key="3">
    <source>
        <dbReference type="ARBA" id="ARBA00022723"/>
    </source>
</evidence>
<evidence type="ECO:0000256" key="6">
    <source>
        <dbReference type="RuleBase" id="RU000461"/>
    </source>
</evidence>
<dbReference type="PROSITE" id="PS00086">
    <property type="entry name" value="CYTOCHROME_P450"/>
    <property type="match status" value="1"/>
</dbReference>
<dbReference type="Proteomes" id="UP000284375">
    <property type="component" value="Unassembled WGS sequence"/>
</dbReference>
<keyword evidence="6" id="KW-0503">Monooxygenase</keyword>
<name>A0A423WPL4_CYTCH</name>
<dbReference type="AlphaFoldDB" id="A0A423WPL4"/>
<evidence type="ECO:0000256" key="2">
    <source>
        <dbReference type="ARBA" id="ARBA00022617"/>
    </source>
</evidence>
<dbReference type="STRING" id="252740.A0A423WPL4"/>
<dbReference type="SUPFAM" id="SSF48264">
    <property type="entry name" value="Cytochrome P450"/>
    <property type="match status" value="1"/>
</dbReference>
<dbReference type="GO" id="GO:0016705">
    <property type="term" value="F:oxidoreductase activity, acting on paired donors, with incorporation or reduction of molecular oxygen"/>
    <property type="evidence" value="ECO:0007669"/>
    <property type="project" value="InterPro"/>
</dbReference>
<dbReference type="CDD" id="cd11062">
    <property type="entry name" value="CYP58-like"/>
    <property type="match status" value="1"/>
</dbReference>
<evidence type="ECO:0000256" key="7">
    <source>
        <dbReference type="SAM" id="Phobius"/>
    </source>
</evidence>
<keyword evidence="3 5" id="KW-0479">Metal-binding</keyword>
<accession>A0A423WPL4</accession>